<dbReference type="EMBL" id="JXXK01000015">
    <property type="protein sequence ID" value="KJF39638.1"/>
    <property type="molecule type" value="Genomic_DNA"/>
</dbReference>
<dbReference type="Proteomes" id="UP000032483">
    <property type="component" value="Unassembled WGS sequence"/>
</dbReference>
<evidence type="ECO:0000256" key="3">
    <source>
        <dbReference type="ARBA" id="ARBA00023163"/>
    </source>
</evidence>
<keyword evidence="2" id="KW-0238">DNA-binding</keyword>
<dbReference type="GeneID" id="42857184"/>
<accession>A0A0D8J1H7</accession>
<keyword evidence="1" id="KW-0805">Transcription regulation</keyword>
<dbReference type="EMBL" id="VUNJ01000008">
    <property type="protein sequence ID" value="MST92056.1"/>
    <property type="molecule type" value="Genomic_DNA"/>
</dbReference>
<evidence type="ECO:0000313" key="6">
    <source>
        <dbReference type="EMBL" id="KUE77073.1"/>
    </source>
</evidence>
<dbReference type="CDD" id="cd06170">
    <property type="entry name" value="LuxR_C_like"/>
    <property type="match status" value="1"/>
</dbReference>
<dbReference type="PRINTS" id="PR00038">
    <property type="entry name" value="HTHLUXR"/>
</dbReference>
<evidence type="ECO:0000313" key="9">
    <source>
        <dbReference type="Proteomes" id="UP000053433"/>
    </source>
</evidence>
<evidence type="ECO:0000259" key="4">
    <source>
        <dbReference type="PROSITE" id="PS50043"/>
    </source>
</evidence>
<dbReference type="EMBL" id="LMUA01000005">
    <property type="protein sequence ID" value="KUE77073.1"/>
    <property type="molecule type" value="Genomic_DNA"/>
</dbReference>
<dbReference type="GO" id="GO:0003677">
    <property type="term" value="F:DNA binding"/>
    <property type="evidence" value="ECO:0007669"/>
    <property type="project" value="UniProtKB-KW"/>
</dbReference>
<reference evidence="7 10" key="3">
    <citation type="submission" date="2019-08" db="EMBL/GenBank/DDBJ databases">
        <title>In-depth cultivation of the pig gut microbiome towards novel bacterial diversity and tailored functional studies.</title>
        <authorList>
            <person name="Wylensek D."/>
            <person name="Hitch T.C.A."/>
            <person name="Clavel T."/>
        </authorList>
    </citation>
    <scope>NUCLEOTIDE SEQUENCE [LARGE SCALE GENOMIC DNA]</scope>
    <source>
        <strain evidence="7 10">WCA3-601-WT-6J</strain>
    </source>
</reference>
<reference evidence="5" key="1">
    <citation type="submission" date="2015-02" db="EMBL/GenBank/DDBJ databases">
        <title>A novel member of the family Ruminococcaceae isolated from human feces.</title>
        <authorList>
            <person name="Shkoporov A.N."/>
            <person name="Chaplin A.V."/>
            <person name="Motuzova O.V."/>
            <person name="Kafarskaia L.I."/>
            <person name="Khokhlova E.V."/>
            <person name="Efimov B.A."/>
        </authorList>
    </citation>
    <scope>NUCLEOTIDE SEQUENCE [LARGE SCALE GENOMIC DNA]</scope>
    <source>
        <strain evidence="5">585-1</strain>
    </source>
</reference>
<reference evidence="6 9" key="2">
    <citation type="submission" date="2015-10" db="EMBL/GenBank/DDBJ databases">
        <title>A novel member of the family Ruminococcaceae isolated from human faeces.</title>
        <authorList>
            <person name="Shkoporov A.N."/>
            <person name="Chaplin A.V."/>
            <person name="Motuzova O.V."/>
            <person name="Kafarskaia L.I."/>
            <person name="Efimov B.A."/>
        </authorList>
    </citation>
    <scope>NUCLEOTIDE SEQUENCE [LARGE SCALE GENOMIC DNA]</scope>
    <source>
        <strain evidence="6 9">668</strain>
    </source>
</reference>
<dbReference type="GO" id="GO:0006355">
    <property type="term" value="P:regulation of DNA-templated transcription"/>
    <property type="evidence" value="ECO:0007669"/>
    <property type="project" value="InterPro"/>
</dbReference>
<evidence type="ECO:0000256" key="2">
    <source>
        <dbReference type="ARBA" id="ARBA00023125"/>
    </source>
</evidence>
<dbReference type="RefSeq" id="WP_055081589.1">
    <property type="nucleotide sequence ID" value="NZ_CAUEXJ010000063.1"/>
</dbReference>
<evidence type="ECO:0000313" key="5">
    <source>
        <dbReference type="EMBL" id="KJF39638.1"/>
    </source>
</evidence>
<dbReference type="Gene3D" id="1.10.10.10">
    <property type="entry name" value="Winged helix-like DNA-binding domain superfamily/Winged helix DNA-binding domain"/>
    <property type="match status" value="1"/>
</dbReference>
<dbReference type="PANTHER" id="PTHR44688">
    <property type="entry name" value="DNA-BINDING TRANSCRIPTIONAL ACTIVATOR DEVR_DOSR"/>
    <property type="match status" value="1"/>
</dbReference>
<dbReference type="InterPro" id="IPR059106">
    <property type="entry name" value="WHD_MalT"/>
</dbReference>
<dbReference type="Proteomes" id="UP000431913">
    <property type="component" value="Unassembled WGS sequence"/>
</dbReference>
<dbReference type="Pfam" id="PF00196">
    <property type="entry name" value="GerE"/>
    <property type="match status" value="1"/>
</dbReference>
<dbReference type="Proteomes" id="UP000053433">
    <property type="component" value="Unassembled WGS sequence"/>
</dbReference>
<dbReference type="InterPro" id="IPR016032">
    <property type="entry name" value="Sig_transdc_resp-reg_C-effctor"/>
</dbReference>
<evidence type="ECO:0000313" key="7">
    <source>
        <dbReference type="EMBL" id="MST92056.1"/>
    </source>
</evidence>
<proteinExistence type="predicted"/>
<dbReference type="PROSITE" id="PS50043">
    <property type="entry name" value="HTH_LUXR_2"/>
    <property type="match status" value="1"/>
</dbReference>
<dbReference type="InterPro" id="IPR000792">
    <property type="entry name" value="Tscrpt_reg_LuxR_C"/>
</dbReference>
<evidence type="ECO:0000256" key="1">
    <source>
        <dbReference type="ARBA" id="ARBA00023015"/>
    </source>
</evidence>
<keyword evidence="3" id="KW-0804">Transcription</keyword>
<dbReference type="SUPFAM" id="SSF52540">
    <property type="entry name" value="P-loop containing nucleoside triphosphate hydrolases"/>
    <property type="match status" value="1"/>
</dbReference>
<dbReference type="PANTHER" id="PTHR44688:SF16">
    <property type="entry name" value="DNA-BINDING TRANSCRIPTIONAL ACTIVATOR DEVR_DOSR"/>
    <property type="match status" value="1"/>
</dbReference>
<dbReference type="InterPro" id="IPR049945">
    <property type="entry name" value="AAA_22"/>
</dbReference>
<dbReference type="InterPro" id="IPR027417">
    <property type="entry name" value="P-loop_NTPase"/>
</dbReference>
<dbReference type="SUPFAM" id="SSF46894">
    <property type="entry name" value="C-terminal effector domain of the bipartite response regulators"/>
    <property type="match status" value="1"/>
</dbReference>
<sequence length="828" mass="93652">MQLSLDNIYISARLQKKLDRIPMYPLTTVVAPAGYGKTTAVRWFREGLSKECMVLRLNVLGGGLNEFWRDFAELIGREAGASFSETLLKMGPPLDTTTQREFLRKIHELAPARETYLFVDDYHLVEGEMMTGFVLFISRNLPKHIHVVLISRIAVLSIRDRLLLSGRVNEIEEGDLRFDAQDIGNYFAQCGYPISSEDISHLIYISEGWAAALYLNLVSYADTGKFSDFGDIHTMMGTILFEPLPPDEKELLTVMSMMLVFSASQAEWISGRADAEILLRRLARSNGFITYISQDGTYKLHHLMQESVQQAFARLPEEQQAKYLSRAGMWQLEHGYAASAARLFYKARDFHGLMRAVECGQGADLSAEHKNEMLAWFRECPRAVCNAYPVAMLVYARRLFTFNMRAECTATLDGLLQSLNTNTTLSEAEKNNLLGEVEIVKSFLDFNNIKAMSAHHRRACVLMDRPTTAVSPTAVWGYGSPSVLISYYRLPGTLDREVAVMKESMPFWYRLNPNQGSGAEHVMEGEAFLMRGSFVDAEICQYRALHDAERDGQLCMVLAAHFLRLRAEVLQGEFSGVEPTLRTLRDKVLAQQEYVLLHSIDMCEAWLYALLGQPHSAADWLDEGRLEDTRLLFPSVPFLNTVYGQLLLAQGQFTRLIAREENERRLYRVYPMLLCEIYLDIQLAGALERVGKHRAAIIHLSQALNVAMPDRLYLPFVENQEYIAALLCELKSGPWEKEIGTILEQCAQWRAANLQIQHTAFGQAPSFGLTEKERSIARLAAEGHTNKEIAAQMFLSESRVKACLGSAFQKMGITEKRNKRSALKHLLG</sequence>
<dbReference type="Gene3D" id="1.25.40.10">
    <property type="entry name" value="Tetratricopeptide repeat domain"/>
    <property type="match status" value="1"/>
</dbReference>
<gene>
    <name evidence="6" type="ORF">ASJ35_05785</name>
    <name evidence="7" type="ORF">FYJ76_08925</name>
    <name evidence="5" type="ORF">TQ39_11390</name>
</gene>
<organism evidence="5 8">
    <name type="scientific">Ruthenibacterium lactatiformans</name>
    <dbReference type="NCBI Taxonomy" id="1550024"/>
    <lineage>
        <taxon>Bacteria</taxon>
        <taxon>Bacillati</taxon>
        <taxon>Bacillota</taxon>
        <taxon>Clostridia</taxon>
        <taxon>Eubacteriales</taxon>
        <taxon>Oscillospiraceae</taxon>
        <taxon>Ruthenibacterium</taxon>
    </lineage>
</organism>
<dbReference type="SMART" id="SM00421">
    <property type="entry name" value="HTH_LUXR"/>
    <property type="match status" value="1"/>
</dbReference>
<name>A0A0D8J1H7_9FIRM</name>
<dbReference type="InterPro" id="IPR036388">
    <property type="entry name" value="WH-like_DNA-bd_sf"/>
</dbReference>
<dbReference type="Pfam" id="PF25873">
    <property type="entry name" value="WHD_MalT"/>
    <property type="match status" value="1"/>
</dbReference>
<dbReference type="InterPro" id="IPR011990">
    <property type="entry name" value="TPR-like_helical_dom_sf"/>
</dbReference>
<protein>
    <submittedName>
        <fullName evidence="7">AAA family ATPase</fullName>
    </submittedName>
</protein>
<evidence type="ECO:0000313" key="8">
    <source>
        <dbReference type="Proteomes" id="UP000032483"/>
    </source>
</evidence>
<accession>A0A0W7TTC7</accession>
<evidence type="ECO:0000313" key="10">
    <source>
        <dbReference type="Proteomes" id="UP000431913"/>
    </source>
</evidence>
<keyword evidence="8" id="KW-1185">Reference proteome</keyword>
<feature type="domain" description="HTH luxR-type" evidence="4">
    <location>
        <begin position="762"/>
        <end position="828"/>
    </location>
</feature>
<comment type="caution">
    <text evidence="5">The sequence shown here is derived from an EMBL/GenBank/DDBJ whole genome shotgun (WGS) entry which is preliminary data.</text>
</comment>
<dbReference type="AlphaFoldDB" id="A0A0D8J1H7"/>
<dbReference type="GO" id="GO:0016887">
    <property type="term" value="F:ATP hydrolysis activity"/>
    <property type="evidence" value="ECO:0007669"/>
    <property type="project" value="InterPro"/>
</dbReference>
<dbReference type="Pfam" id="PF13401">
    <property type="entry name" value="AAA_22"/>
    <property type="match status" value="1"/>
</dbReference>